<dbReference type="GO" id="GO:0005509">
    <property type="term" value="F:calcium ion binding"/>
    <property type="evidence" value="ECO:0007669"/>
    <property type="project" value="InterPro"/>
</dbReference>
<protein>
    <recommendedName>
        <fullName evidence="13">Protein delta homolog 1</fullName>
    </recommendedName>
</protein>
<dbReference type="Gene3D" id="2.10.25.10">
    <property type="entry name" value="Laminin"/>
    <property type="match status" value="5"/>
</dbReference>
<feature type="domain" description="EGF-like" evidence="16">
    <location>
        <begin position="58"/>
        <end position="91"/>
    </location>
</feature>
<feature type="domain" description="EGF-like" evidence="16">
    <location>
        <begin position="124"/>
        <end position="162"/>
    </location>
</feature>
<evidence type="ECO:0000256" key="15">
    <source>
        <dbReference type="SAM" id="Phobius"/>
    </source>
</evidence>
<keyword evidence="18" id="KW-1185">Reference proteome</keyword>
<evidence type="ECO:0000256" key="3">
    <source>
        <dbReference type="ARBA" id="ARBA00022490"/>
    </source>
</evidence>
<dbReference type="PROSITE" id="PS50026">
    <property type="entry name" value="EGF_3"/>
    <property type="match status" value="5"/>
</dbReference>
<keyword evidence="11" id="KW-0325">Glycoprotein</keyword>
<dbReference type="SMART" id="SM00179">
    <property type="entry name" value="EGF_CA"/>
    <property type="match status" value="4"/>
</dbReference>
<dbReference type="Pfam" id="PF00008">
    <property type="entry name" value="EGF"/>
    <property type="match status" value="2"/>
</dbReference>
<evidence type="ECO:0000256" key="13">
    <source>
        <dbReference type="ARBA" id="ARBA00072386"/>
    </source>
</evidence>
<feature type="domain" description="EGF-like" evidence="16">
    <location>
        <begin position="203"/>
        <end position="239"/>
    </location>
</feature>
<evidence type="ECO:0000256" key="6">
    <source>
        <dbReference type="ARBA" id="ARBA00022729"/>
    </source>
</evidence>
<keyword evidence="5 15" id="KW-0812">Transmembrane</keyword>
<dbReference type="GO" id="GO:0007157">
    <property type="term" value="P:heterophilic cell-cell adhesion via plasma membrane cell adhesion molecules"/>
    <property type="evidence" value="ECO:0007669"/>
    <property type="project" value="TreeGrafter"/>
</dbReference>
<comment type="subcellular location">
    <subcellularLocation>
        <location evidence="2">Cytoplasm</location>
    </subcellularLocation>
    <subcellularLocation>
        <location evidence="1">Membrane</location>
        <topology evidence="1">Single-pass type I membrane protein</topology>
    </subcellularLocation>
</comment>
<dbReference type="OMA" id="MQNYKPP"/>
<dbReference type="AlphaFoldDB" id="A0A401S4N9"/>
<dbReference type="SUPFAM" id="SSF57196">
    <property type="entry name" value="EGF/Laminin"/>
    <property type="match status" value="4"/>
</dbReference>
<accession>A0A401S4N9</accession>
<dbReference type="FunFam" id="2.10.25.10:FF:000118">
    <property type="entry name" value="protein delta homolog 2"/>
    <property type="match status" value="1"/>
</dbReference>
<dbReference type="OrthoDB" id="6130531at2759"/>
<comment type="caution">
    <text evidence="14">Lacks conserved residue(s) required for the propagation of feature annotation.</text>
</comment>
<keyword evidence="6" id="KW-0732">Signal</keyword>
<evidence type="ECO:0000256" key="12">
    <source>
        <dbReference type="ARBA" id="ARBA00061973"/>
    </source>
</evidence>
<keyword evidence="9 15" id="KW-0472">Membrane</keyword>
<dbReference type="Pfam" id="PF21700">
    <property type="entry name" value="EGF_DL_JAG"/>
    <property type="match status" value="1"/>
</dbReference>
<dbReference type="FunFam" id="2.10.25.10:FF:000018">
    <property type="entry name" value="Delta-like 1"/>
    <property type="match status" value="1"/>
</dbReference>
<sequence length="419" mass="46421">MKASLRFGELQQHGKQPKILYTFKELDAFSMKTAVDPHRAVSVLACCILILMAGAFAQGIECKRGCHSVNGFCETTGECRCKSGWQGELCDQCIPFPGCLHGDCTKPWECACEEGWTGSLCDTASNSCSPVQPCANNSPCIESEDGGFICICGQEFIGTHCQFRKGSCHNKRPLCQNGGSCFDDNKTYCFCLPGFTGDFCEISIDNCHPNPCTNNGTCTDQFSGFSCTCPNGFTGKFCDYSVTSCLSHPCQNGGTCHDHLGGGFYCDCLPEYEGETCQTQTFNHDTKHNVSKHAVTRWMRHGKPLQRSLHFSHKSVHQQGNGMLTITVKETIHKSNSLLSSSQVICFTVLGLLTCLVILGTTGIIFFYKCEIWLANVKYRHLLWKQRKRLQDKDEDLSVKIIFPSVNQLTNYGKNYTSI</sequence>
<dbReference type="Proteomes" id="UP000287033">
    <property type="component" value="Unassembled WGS sequence"/>
</dbReference>
<comment type="subunit">
    <text evidence="12">Monomer. Interacts with SH3RF2.</text>
</comment>
<evidence type="ECO:0000256" key="10">
    <source>
        <dbReference type="ARBA" id="ARBA00023157"/>
    </source>
</evidence>
<evidence type="ECO:0000256" key="1">
    <source>
        <dbReference type="ARBA" id="ARBA00004479"/>
    </source>
</evidence>
<evidence type="ECO:0000256" key="8">
    <source>
        <dbReference type="ARBA" id="ARBA00022989"/>
    </source>
</evidence>
<dbReference type="EMBL" id="BEZZ01000084">
    <property type="protein sequence ID" value="GCC25348.1"/>
    <property type="molecule type" value="Genomic_DNA"/>
</dbReference>
<dbReference type="InterPro" id="IPR051022">
    <property type="entry name" value="Notch_Cell-Fate_Det"/>
</dbReference>
<feature type="transmembrane region" description="Helical" evidence="15">
    <location>
        <begin position="347"/>
        <end position="368"/>
    </location>
</feature>
<keyword evidence="4 14" id="KW-0245">EGF-like domain</keyword>
<feature type="disulfide bond" evidence="14">
    <location>
        <begin position="268"/>
        <end position="277"/>
    </location>
</feature>
<evidence type="ECO:0000313" key="18">
    <source>
        <dbReference type="Proteomes" id="UP000287033"/>
    </source>
</evidence>
<dbReference type="STRING" id="137246.A0A401S4N9"/>
<feature type="disulfide bond" evidence="14">
    <location>
        <begin position="152"/>
        <end position="161"/>
    </location>
</feature>
<dbReference type="PANTHER" id="PTHR24049">
    <property type="entry name" value="CRUMBS FAMILY MEMBER"/>
    <property type="match status" value="1"/>
</dbReference>
<evidence type="ECO:0000256" key="11">
    <source>
        <dbReference type="ARBA" id="ARBA00023180"/>
    </source>
</evidence>
<evidence type="ECO:0000256" key="9">
    <source>
        <dbReference type="ARBA" id="ARBA00023136"/>
    </source>
</evidence>
<organism evidence="17 18">
    <name type="scientific">Chiloscyllium punctatum</name>
    <name type="common">Brownbanded bambooshark</name>
    <name type="synonym">Hemiscyllium punctatum</name>
    <dbReference type="NCBI Taxonomy" id="137246"/>
    <lineage>
        <taxon>Eukaryota</taxon>
        <taxon>Metazoa</taxon>
        <taxon>Chordata</taxon>
        <taxon>Craniata</taxon>
        <taxon>Vertebrata</taxon>
        <taxon>Chondrichthyes</taxon>
        <taxon>Elasmobranchii</taxon>
        <taxon>Galeomorphii</taxon>
        <taxon>Galeoidea</taxon>
        <taxon>Orectolobiformes</taxon>
        <taxon>Hemiscylliidae</taxon>
        <taxon>Chiloscyllium</taxon>
    </lineage>
</organism>
<feature type="domain" description="EGF-like" evidence="16">
    <location>
        <begin position="164"/>
        <end position="201"/>
    </location>
</feature>
<keyword evidence="7" id="KW-0677">Repeat</keyword>
<proteinExistence type="predicted"/>
<feature type="disulfide bond" evidence="14">
    <location>
        <begin position="229"/>
        <end position="238"/>
    </location>
</feature>
<evidence type="ECO:0000256" key="14">
    <source>
        <dbReference type="PROSITE-ProRule" id="PRU00076"/>
    </source>
</evidence>
<evidence type="ECO:0000256" key="2">
    <source>
        <dbReference type="ARBA" id="ARBA00004496"/>
    </source>
</evidence>
<dbReference type="FunFam" id="2.10.25.10:FF:000095">
    <property type="entry name" value="Notch, isoform B"/>
    <property type="match status" value="1"/>
</dbReference>
<dbReference type="PROSITE" id="PS01186">
    <property type="entry name" value="EGF_2"/>
    <property type="match status" value="2"/>
</dbReference>
<dbReference type="GO" id="GO:0045197">
    <property type="term" value="P:establishment or maintenance of epithelial cell apical/basal polarity"/>
    <property type="evidence" value="ECO:0007669"/>
    <property type="project" value="TreeGrafter"/>
</dbReference>
<evidence type="ECO:0000259" key="16">
    <source>
        <dbReference type="PROSITE" id="PS50026"/>
    </source>
</evidence>
<dbReference type="CDD" id="cd00054">
    <property type="entry name" value="EGF_CA"/>
    <property type="match status" value="3"/>
</dbReference>
<dbReference type="InterPro" id="IPR000742">
    <property type="entry name" value="EGF"/>
</dbReference>
<dbReference type="GO" id="GO:0032991">
    <property type="term" value="C:protein-containing complex"/>
    <property type="evidence" value="ECO:0007669"/>
    <property type="project" value="TreeGrafter"/>
</dbReference>
<gene>
    <name evidence="17" type="ORF">chiPu_0003758</name>
</gene>
<dbReference type="InterPro" id="IPR000152">
    <property type="entry name" value="EGF-type_Asp/Asn_hydroxyl_site"/>
</dbReference>
<dbReference type="PROSITE" id="PS00010">
    <property type="entry name" value="ASX_HYDROXYL"/>
    <property type="match status" value="1"/>
</dbReference>
<dbReference type="SMART" id="SM00181">
    <property type="entry name" value="EGF"/>
    <property type="match status" value="6"/>
</dbReference>
<feature type="domain" description="EGF-like" evidence="16">
    <location>
        <begin position="241"/>
        <end position="278"/>
    </location>
</feature>
<feature type="disulfide bond" evidence="14">
    <location>
        <begin position="81"/>
        <end position="90"/>
    </location>
</feature>
<dbReference type="PANTHER" id="PTHR24049:SF42">
    <property type="entry name" value="DELTA LIKE NON-CANONICAL NOTCH LIGAND 1"/>
    <property type="match status" value="1"/>
</dbReference>
<dbReference type="PROSITE" id="PS00022">
    <property type="entry name" value="EGF_1"/>
    <property type="match status" value="5"/>
</dbReference>
<feature type="disulfide bond" evidence="14">
    <location>
        <begin position="191"/>
        <end position="200"/>
    </location>
</feature>
<dbReference type="InterPro" id="IPR001881">
    <property type="entry name" value="EGF-like_Ca-bd_dom"/>
</dbReference>
<evidence type="ECO:0000313" key="17">
    <source>
        <dbReference type="EMBL" id="GCC25348.1"/>
    </source>
</evidence>
<dbReference type="GO" id="GO:0005886">
    <property type="term" value="C:plasma membrane"/>
    <property type="evidence" value="ECO:0007669"/>
    <property type="project" value="TreeGrafter"/>
</dbReference>
<keyword evidence="10 14" id="KW-1015">Disulfide bond</keyword>
<name>A0A401S4N9_CHIPU</name>
<evidence type="ECO:0000256" key="7">
    <source>
        <dbReference type="ARBA" id="ARBA00022737"/>
    </source>
</evidence>
<keyword evidence="3" id="KW-0963">Cytoplasm</keyword>
<dbReference type="GO" id="GO:0005737">
    <property type="term" value="C:cytoplasm"/>
    <property type="evidence" value="ECO:0007669"/>
    <property type="project" value="UniProtKB-SubCell"/>
</dbReference>
<comment type="caution">
    <text evidence="17">The sequence shown here is derived from an EMBL/GenBank/DDBJ whole genome shotgun (WGS) entry which is preliminary data.</text>
</comment>
<evidence type="ECO:0000256" key="4">
    <source>
        <dbReference type="ARBA" id="ARBA00022536"/>
    </source>
</evidence>
<dbReference type="FunFam" id="2.10.25.10:FF:000321">
    <property type="entry name" value="Protein delta homolog 1"/>
    <property type="match status" value="1"/>
</dbReference>
<reference evidence="17 18" key="1">
    <citation type="journal article" date="2018" name="Nat. Ecol. Evol.">
        <title>Shark genomes provide insights into elasmobranch evolution and the origin of vertebrates.</title>
        <authorList>
            <person name="Hara Y"/>
            <person name="Yamaguchi K"/>
            <person name="Onimaru K"/>
            <person name="Kadota M"/>
            <person name="Koyanagi M"/>
            <person name="Keeley SD"/>
            <person name="Tatsumi K"/>
            <person name="Tanaka K"/>
            <person name="Motone F"/>
            <person name="Kageyama Y"/>
            <person name="Nozu R"/>
            <person name="Adachi N"/>
            <person name="Nishimura O"/>
            <person name="Nakagawa R"/>
            <person name="Tanegashima C"/>
            <person name="Kiyatake I"/>
            <person name="Matsumoto R"/>
            <person name="Murakumo K"/>
            <person name="Nishida K"/>
            <person name="Terakita A"/>
            <person name="Kuratani S"/>
            <person name="Sato K"/>
            <person name="Hyodo S Kuraku.S."/>
        </authorList>
    </citation>
    <scope>NUCLEOTIDE SEQUENCE [LARGE SCALE GENOMIC DNA]</scope>
</reference>
<evidence type="ECO:0000256" key="5">
    <source>
        <dbReference type="ARBA" id="ARBA00022692"/>
    </source>
</evidence>
<keyword evidence="8 15" id="KW-1133">Transmembrane helix</keyword>